<proteinExistence type="predicted"/>
<feature type="transmembrane region" description="Helical" evidence="1">
    <location>
        <begin position="273"/>
        <end position="296"/>
    </location>
</feature>
<evidence type="ECO:0000313" key="3">
    <source>
        <dbReference type="Proteomes" id="UP000321362"/>
    </source>
</evidence>
<feature type="transmembrane region" description="Helical" evidence="1">
    <location>
        <begin position="316"/>
        <end position="334"/>
    </location>
</feature>
<accession>A0A5B8VUD9</accession>
<name>A0A5B8VUD9_9SPHI</name>
<dbReference type="RefSeq" id="WP_147051699.1">
    <property type="nucleotide sequence ID" value="NZ_CP042437.1"/>
</dbReference>
<keyword evidence="1" id="KW-0472">Membrane</keyword>
<keyword evidence="1" id="KW-1133">Transmembrane helix</keyword>
<organism evidence="2 3">
    <name type="scientific">Mucilaginibacter ginsenosidivorax</name>
    <dbReference type="NCBI Taxonomy" id="862126"/>
    <lineage>
        <taxon>Bacteria</taxon>
        <taxon>Pseudomonadati</taxon>
        <taxon>Bacteroidota</taxon>
        <taxon>Sphingobacteriia</taxon>
        <taxon>Sphingobacteriales</taxon>
        <taxon>Sphingobacteriaceae</taxon>
        <taxon>Mucilaginibacter</taxon>
    </lineage>
</organism>
<keyword evidence="1" id="KW-0812">Transmembrane</keyword>
<evidence type="ECO:0000313" key="2">
    <source>
        <dbReference type="EMBL" id="QEC74542.1"/>
    </source>
</evidence>
<sequence length="374" mass="41805">MEPATTQPVSGGNACSNCGANLEYDFTTNTNKCPYCGSAFKTNKSTEHSTTGPAPDAGCIRFRNDLSKFRDAVIKFLSTGDKTPVNLLFEAEFLPVEQIYVPFYQFSGTYTGYYNTIDNNGKILTQNTPLNGDFSVSVYGGESKAEGEHLAGFASRADKKLIIPVSATLTEGIKLSDSQPEQKAWGNLGELKAASQVYSELNHADPTHKHQHYLKYEAKSASKFYYPGWRAVYYYRGNDYAIYMDDVTGELNGKRPDDANFEPPQRSKVYKKYLLIGLGLWFGVLVLRAALTAFAGDYFDFKNHSLNNIIFSEPVGLYWLLRGAFFLGLFPLLMTKVLYKKTVADYYAALARVRSSNLDLLASGRKSIQFRQIR</sequence>
<dbReference type="Gene3D" id="2.20.28.30">
    <property type="entry name" value="RNA polymerase ii, chain L"/>
    <property type="match status" value="1"/>
</dbReference>
<reference evidence="2 3" key="1">
    <citation type="journal article" date="2013" name="J. Microbiol.">
        <title>Mucilaginibacter ginsenosidivorax sp. nov., with ginsenoside converting activity isolated from sediment.</title>
        <authorList>
            <person name="Kim J.K."/>
            <person name="Choi T.E."/>
            <person name="Liu Q.M."/>
            <person name="Park H.Y."/>
            <person name="Yi T.H."/>
            <person name="Yoon M.H."/>
            <person name="Kim S.C."/>
            <person name="Im W.T."/>
        </authorList>
    </citation>
    <scope>NUCLEOTIDE SEQUENCE [LARGE SCALE GENOMIC DNA]</scope>
    <source>
        <strain evidence="2 3">KHI28</strain>
    </source>
</reference>
<evidence type="ECO:0000256" key="1">
    <source>
        <dbReference type="SAM" id="Phobius"/>
    </source>
</evidence>
<dbReference type="KEGG" id="mgk:FSB76_00715"/>
<gene>
    <name evidence="2" type="ORF">FSB76_00715</name>
</gene>
<dbReference type="OrthoDB" id="791905at2"/>
<dbReference type="EMBL" id="CP042437">
    <property type="protein sequence ID" value="QEC74542.1"/>
    <property type="molecule type" value="Genomic_DNA"/>
</dbReference>
<evidence type="ECO:0008006" key="4">
    <source>
        <dbReference type="Google" id="ProtNLM"/>
    </source>
</evidence>
<protein>
    <recommendedName>
        <fullName evidence="4">Zinc ribbon domain-containing protein</fullName>
    </recommendedName>
</protein>
<dbReference type="Proteomes" id="UP000321362">
    <property type="component" value="Chromosome"/>
</dbReference>
<dbReference type="AlphaFoldDB" id="A0A5B8VUD9"/>
<keyword evidence="3" id="KW-1185">Reference proteome</keyword>